<reference evidence="2 3" key="1">
    <citation type="submission" date="2019-04" db="EMBL/GenBank/DDBJ databases">
        <title>Friends and foes A comparative genomics study of 23 Aspergillus species from section Flavi.</title>
        <authorList>
            <consortium name="DOE Joint Genome Institute"/>
            <person name="Kjaerbolling I."/>
            <person name="Vesth T."/>
            <person name="Frisvad J.C."/>
            <person name="Nybo J.L."/>
            <person name="Theobald S."/>
            <person name="Kildgaard S."/>
            <person name="Isbrandt T."/>
            <person name="Kuo A."/>
            <person name="Sato A."/>
            <person name="Lyhne E.K."/>
            <person name="Kogle M.E."/>
            <person name="Wiebenga A."/>
            <person name="Kun R.S."/>
            <person name="Lubbers R.J."/>
            <person name="Makela M.R."/>
            <person name="Barry K."/>
            <person name="Chovatia M."/>
            <person name="Clum A."/>
            <person name="Daum C."/>
            <person name="Haridas S."/>
            <person name="He G."/>
            <person name="LaButti K."/>
            <person name="Lipzen A."/>
            <person name="Mondo S."/>
            <person name="Riley R."/>
            <person name="Salamov A."/>
            <person name="Simmons B.A."/>
            <person name="Magnuson J.K."/>
            <person name="Henrissat B."/>
            <person name="Mortensen U.H."/>
            <person name="Larsen T.O."/>
            <person name="Devries R.P."/>
            <person name="Grigoriev I.V."/>
            <person name="Machida M."/>
            <person name="Baker S.E."/>
            <person name="Andersen M.R."/>
        </authorList>
    </citation>
    <scope>NUCLEOTIDE SEQUENCE [LARGE SCALE GENOMIC DNA]</scope>
    <source>
        <strain evidence="2 3">CBS 151.66</strain>
    </source>
</reference>
<feature type="compositionally biased region" description="Basic and acidic residues" evidence="1">
    <location>
        <begin position="142"/>
        <end position="153"/>
    </location>
</feature>
<dbReference type="OrthoDB" id="5409998at2759"/>
<feature type="region of interest" description="Disordered" evidence="1">
    <location>
        <begin position="260"/>
        <end position="282"/>
    </location>
</feature>
<name>A0A5N5X827_9EURO</name>
<evidence type="ECO:0000313" key="2">
    <source>
        <dbReference type="EMBL" id="KAB8076903.1"/>
    </source>
</evidence>
<feature type="compositionally biased region" description="Polar residues" evidence="1">
    <location>
        <begin position="128"/>
        <end position="141"/>
    </location>
</feature>
<evidence type="ECO:0000313" key="3">
    <source>
        <dbReference type="Proteomes" id="UP000326565"/>
    </source>
</evidence>
<gene>
    <name evidence="2" type="ORF">BDV29DRAFT_169344</name>
</gene>
<dbReference type="Proteomes" id="UP000326565">
    <property type="component" value="Unassembled WGS sequence"/>
</dbReference>
<accession>A0A5N5X827</accession>
<keyword evidence="3" id="KW-1185">Reference proteome</keyword>
<sequence>MATSDYSNPDSLAVLTAMMNQMLIETGRFFRSGGSTQSRAQLKRSIPAAHEQFQSALDNLSEQIFIAKAFLERDYEAIAAEKAALQPAQDVVLTQSEINQEPDTAPQPETIAIDTNRSQSEQREADTAVQTRTRVDASQQDSTDRPVKEEKPAEPAAVGPDQSQSGTEINIDPVLNDTGGANDFDLNLDFGDDDLGNENFLSGSNIGATNTVGAADQEKVIDQNCNTSTDMPGLDSHAAGIPAGGDMFDLELKRAEAFSAQGGTQDGQQGNNTEDIMAPGESSFDDLFMDNENFGSGDVGDPSMLEGDGLMNINELDDSWFT</sequence>
<feature type="region of interest" description="Disordered" evidence="1">
    <location>
        <begin position="98"/>
        <end position="176"/>
    </location>
</feature>
<proteinExistence type="predicted"/>
<dbReference type="EMBL" id="ML732175">
    <property type="protein sequence ID" value="KAB8076903.1"/>
    <property type="molecule type" value="Genomic_DNA"/>
</dbReference>
<organism evidence="2 3">
    <name type="scientific">Aspergillus leporis</name>
    <dbReference type="NCBI Taxonomy" id="41062"/>
    <lineage>
        <taxon>Eukaryota</taxon>
        <taxon>Fungi</taxon>
        <taxon>Dikarya</taxon>
        <taxon>Ascomycota</taxon>
        <taxon>Pezizomycotina</taxon>
        <taxon>Eurotiomycetes</taxon>
        <taxon>Eurotiomycetidae</taxon>
        <taxon>Eurotiales</taxon>
        <taxon>Aspergillaceae</taxon>
        <taxon>Aspergillus</taxon>
        <taxon>Aspergillus subgen. Circumdati</taxon>
    </lineage>
</organism>
<protein>
    <submittedName>
        <fullName evidence="2">Uncharacterized protein</fullName>
    </submittedName>
</protein>
<dbReference type="AlphaFoldDB" id="A0A5N5X827"/>
<feature type="compositionally biased region" description="Low complexity" evidence="1">
    <location>
        <begin position="261"/>
        <end position="273"/>
    </location>
</feature>
<evidence type="ECO:0000256" key="1">
    <source>
        <dbReference type="SAM" id="MobiDB-lite"/>
    </source>
</evidence>